<gene>
    <name evidence="2" type="primary">aph</name>
    <name evidence="2" type="ordered locus">SNE_A16060</name>
</gene>
<dbReference type="Proteomes" id="UP000000496">
    <property type="component" value="Chromosome gsn.131"/>
</dbReference>
<dbReference type="InterPro" id="IPR011009">
    <property type="entry name" value="Kinase-like_dom_sf"/>
</dbReference>
<dbReference type="HOGENOM" id="CLU_068889_0_0_0"/>
<dbReference type="KEGG" id="sng:SNE_A16060"/>
<protein>
    <submittedName>
        <fullName evidence="2">Spectinomycin phosphotransferase</fullName>
    </submittedName>
</protein>
<dbReference type="STRING" id="331113.SNE_A16060"/>
<dbReference type="Gene3D" id="1.20.58.840">
    <property type="match status" value="1"/>
</dbReference>
<dbReference type="EMBL" id="FR872582">
    <property type="protein sequence ID" value="CCB89483.1"/>
    <property type="molecule type" value="Genomic_DNA"/>
</dbReference>
<dbReference type="eggNOG" id="COG2334">
    <property type="taxonomic scope" value="Bacteria"/>
</dbReference>
<accession>F8L5I6</accession>
<evidence type="ECO:0000313" key="3">
    <source>
        <dbReference type="Proteomes" id="UP000000496"/>
    </source>
</evidence>
<dbReference type="InterPro" id="IPR002575">
    <property type="entry name" value="Aminoglycoside_PTrfase"/>
</dbReference>
<dbReference type="OrthoDB" id="1645186at2"/>
<reference evidence="2 3" key="2">
    <citation type="journal article" date="2011" name="Mol. Biol. Evol.">
        <title>Unity in variety--the pan-genome of the Chlamydiae.</title>
        <authorList>
            <person name="Collingro A."/>
            <person name="Tischler P."/>
            <person name="Weinmaier T."/>
            <person name="Penz T."/>
            <person name="Heinz E."/>
            <person name="Brunham R.C."/>
            <person name="Read T.D."/>
            <person name="Bavoil P.M."/>
            <person name="Sachse K."/>
            <person name="Kahane S."/>
            <person name="Friedman M.G."/>
            <person name="Rattei T."/>
            <person name="Myers G.S."/>
            <person name="Horn M."/>
        </authorList>
    </citation>
    <scope>NUCLEOTIDE SEQUENCE [LARGE SCALE GENOMIC DNA]</scope>
    <source>
        <strain evidence="3">ATCC VR-1471 / Z</strain>
    </source>
</reference>
<keyword evidence="2" id="KW-0808">Transferase</keyword>
<dbReference type="RefSeq" id="WP_013943949.1">
    <property type="nucleotide sequence ID" value="NC_015713.1"/>
</dbReference>
<dbReference type="Gene3D" id="3.30.200.20">
    <property type="entry name" value="Phosphorylase Kinase, domain 1"/>
    <property type="match status" value="1"/>
</dbReference>
<evidence type="ECO:0000313" key="2">
    <source>
        <dbReference type="EMBL" id="CCB89483.1"/>
    </source>
</evidence>
<dbReference type="GO" id="GO:0016740">
    <property type="term" value="F:transferase activity"/>
    <property type="evidence" value="ECO:0007669"/>
    <property type="project" value="UniProtKB-KW"/>
</dbReference>
<keyword evidence="3" id="KW-1185">Reference proteome</keyword>
<dbReference type="SUPFAM" id="SSF56112">
    <property type="entry name" value="Protein kinase-like (PK-like)"/>
    <property type="match status" value="1"/>
</dbReference>
<proteinExistence type="predicted"/>
<sequence length="340" mass="39246">MLEKRTSSDQAIIHCLSANYGIDVATLTFLPWGADTNASVYKAQTPNQESYFIKLKQGHRHEIGIEIVELLHRAGIRQMIPPVKTIHNKLTHQVDDCTLIVYPFVDGQDGFTRSLTDDQWTALGKVLRQVHEVEIPSSLQNQIRQETYLAKWRDVVRAIYVYIEDKLITDEVGLKLQKFMKENMPAIRRLVERAEQLGKKLQDQSSKFVLCHSDIHAGNILLNGDHKMYILDWDEPILAPKERDLMFIGGGVGNVWNRPHEEKLFYQGYGQAEVDPTILTYYRHERIVEDIAIYSREILLTPGRSKERLEMYGHLIDQFAPRGVVEIAFETDANYTVRKK</sequence>
<dbReference type="Gene3D" id="1.10.510.10">
    <property type="entry name" value="Transferase(Phosphotransferase) domain 1"/>
    <property type="match status" value="1"/>
</dbReference>
<feature type="domain" description="Aminoglycoside phosphotransferase" evidence="1">
    <location>
        <begin position="34"/>
        <end position="235"/>
    </location>
</feature>
<dbReference type="AlphaFoldDB" id="F8L5I6"/>
<evidence type="ECO:0000259" key="1">
    <source>
        <dbReference type="Pfam" id="PF01636"/>
    </source>
</evidence>
<dbReference type="Pfam" id="PF01636">
    <property type="entry name" value="APH"/>
    <property type="match status" value="1"/>
</dbReference>
<name>F8L5I6_SIMNZ</name>
<reference key="1">
    <citation type="journal article" date="2011" name="Mol. Biol. Evol.">
        <title>Unity in variety -- the pan-genome of the Chlamydiae.</title>
        <authorList>
            <person name="Collingro A."/>
            <person name="Tischler P."/>
            <person name="Weinmaier T."/>
            <person name="Penz T."/>
            <person name="Heinz E."/>
            <person name="Brunham R.C."/>
            <person name="Read T.D."/>
            <person name="Bavoil P.M."/>
            <person name="Sachse K."/>
            <person name="Kahane S."/>
            <person name="Friedman M.G."/>
            <person name="Rattei T."/>
            <person name="Myers G.S.A."/>
            <person name="Horn M."/>
        </authorList>
    </citation>
    <scope>NUCLEOTIDE SEQUENCE</scope>
    <source>
        <strain>Z</strain>
    </source>
</reference>
<organism evidence="2 3">
    <name type="scientific">Simkania negevensis (strain ATCC VR-1471 / DSM 27360 / Z)</name>
    <dbReference type="NCBI Taxonomy" id="331113"/>
    <lineage>
        <taxon>Bacteria</taxon>
        <taxon>Pseudomonadati</taxon>
        <taxon>Chlamydiota</taxon>
        <taxon>Chlamydiia</taxon>
        <taxon>Parachlamydiales</taxon>
        <taxon>Simkaniaceae</taxon>
        <taxon>Simkania</taxon>
    </lineage>
</organism>